<dbReference type="InterPro" id="IPR035999">
    <property type="entry name" value="Sec7_dom_sf"/>
</dbReference>
<feature type="compositionally biased region" description="Low complexity" evidence="2">
    <location>
        <begin position="779"/>
        <end position="793"/>
    </location>
</feature>
<sequence>MVVDSNAFQTHEQLTLLLSHEISAVITAMRYNSKWAVVPRYYEEDRNEPSRYDDAFRTLLSEIYVHEDWSVVDPMLYLMPFLSLIKASDVSGPITGAAAVALQRILGSNLIRCGQRKSMHQHMQHAGLLEGPAAAAAAPAPAAPAAAAASTCTSTSNVLEQAVQCNAGVLLSDDTLCKSFQAAFMLGDPISKPKEYGDIMGYYSRQACGSMVRALFTRLRLSEAKRSEDADEETLGGRSSGNMPGSSDGGMQLRSQDDTSKQAQQCRHGIGAASEIVDFLVDLIKKDPTQAPIELVEETIVFALDLVHTALLSVGHDLMDHDMLVAQVHVELLHAICQAVVTFPSISIISGFCQIMLAIYTFIGTISIGQIELVLEKVLLKLADGKGVSSLEQQEAALEGILELVRTPGFIHDVFVNCDCRMQRGNLFLDLVALLSRTALPHSGAKSGGGAAVGAGLGPLHAVSLEALLAILRAIAAENKPDNFVPPPPELELPCFVDIWSALAAGEHPDLTPLMRAAPAATIPSRASSVTSAAGIRPATASTSYPAAGASAQTQGHSSLDQGAAFLIAPLTLCLSHHRSQCTAPKPQQLGPRHTTSHNTPHITSFTSQEPVHSPKTTAAWTKAQHFSQHPSHCVFHITGASAQPQNHSSLDQGAAFLATPLTLRLFISQEPVHKPKAAAAWTKAQHFSQHPSHCVFSQHRSQCTAPKPQQLGPGRSISHNTPHIASFHITGASAQTQGRSSLDQGVAAPVAGGGNGGRSMHSSREQAAGAASQRERLASGAEASASGSQSHSGLRKGAGRNRPSDYERLESAVLDAYTASFNFHDLRFDAAIRLFLESFRLPGEAQKIDRIINSFGNHFYHANPGIFCGPDAAYVLAYSVIMLNTDRHNAQVKNKMSLESFRRNLRGVNEGADFPVEFLNDIYHSIAKTPLRMSEDSSLQISEQQLMELHQLSGLPRGQMVHADPGRHLFDVSMFRLMWQPTVTAMAAIVDCAQPPPLSQVLPSLAPDLPTLERGGPSPLASVEDLPTAADAAPHTLNRSQDGSLVAEYPGTLRSLTRASQNWPGSAGTGPIMPLIDSALDGLQVWRLLGCSRVGVGPRDGGGAVPERSSARYFLCCPGRRWRRRIGREYSELHASTSAPHLAGLNEEDSTAASVTEEVLCRCAFEDIFIDSKFLKQESLGHLMHAIIHSSGPIPRPAANGTGGGGSGGSAYAAAGAGITGGWFALERHTLCACAAPQLPRHKPPMQAPPFSAPSLPSLTIFSCSREVEPVLVQKAVMAMMRLCQRLLPYKPDITESLVKGVQLVSLVDEQVASDMASTIASEVHDLLKGAAPYLATQQVWMAIMGLIKIIQYDPSSFLACVDTLAWVAAEALTPLNFAIVLQGTRLGEGGSLFMGGGSPLGPGGALGINGTGDASVAAFKQEAWSHVMSCLCRAIKSPNLQIRNGALECLQRSVVAAEKFSVPQTVVQRVLMQLLVPMTQDLVRKVAVTSPAVLHREFPHADVAVRELVRALAKVVLLYAPQMKGEVGGTGAAPLSSWGPAWRGILDCLVAAMTQGVLPREDGSKAGSSSGSGGSQAWRDATDGSDLCELTWRAARRVSANLTPTLLV</sequence>
<dbReference type="InterPro" id="IPR000904">
    <property type="entry name" value="Sec7_dom"/>
</dbReference>
<evidence type="ECO:0000256" key="2">
    <source>
        <dbReference type="SAM" id="MobiDB-lite"/>
    </source>
</evidence>
<dbReference type="InterPro" id="IPR023394">
    <property type="entry name" value="Sec7_C_sf"/>
</dbReference>
<reference evidence="4" key="1">
    <citation type="submission" date="2017-08" db="EMBL/GenBank/DDBJ databases">
        <authorList>
            <person name="Polle J.E."/>
            <person name="Barry K."/>
            <person name="Cushman J."/>
            <person name="Schmutz J."/>
            <person name="Tran D."/>
            <person name="Hathwaick L.T."/>
            <person name="Yim W.C."/>
            <person name="Jenkins J."/>
            <person name="Mckie-Krisberg Z.M."/>
            <person name="Prochnik S."/>
            <person name="Lindquist E."/>
            <person name="Dockter R.B."/>
            <person name="Adam C."/>
            <person name="Molina H."/>
            <person name="Bunkerborg J."/>
            <person name="Jin E."/>
            <person name="Buchheim M."/>
            <person name="Magnuson J."/>
        </authorList>
    </citation>
    <scope>NUCLEOTIDE SEQUENCE</scope>
    <source>
        <strain evidence="4">CCAP 19/18</strain>
    </source>
</reference>
<feature type="region of interest" description="Disordered" evidence="2">
    <location>
        <begin position="226"/>
        <end position="260"/>
    </location>
</feature>
<evidence type="ECO:0000313" key="5">
    <source>
        <dbReference type="Proteomes" id="UP000815325"/>
    </source>
</evidence>
<dbReference type="SMART" id="SM00222">
    <property type="entry name" value="Sec7"/>
    <property type="match status" value="1"/>
</dbReference>
<comment type="subcellular location">
    <subcellularLocation>
        <location evidence="1">Cytoplasm</location>
        <location evidence="1">Cytosol</location>
    </subcellularLocation>
</comment>
<dbReference type="PROSITE" id="PS50190">
    <property type="entry name" value="SEC7"/>
    <property type="match status" value="1"/>
</dbReference>
<dbReference type="PANTHER" id="PTHR10663:SF388">
    <property type="entry name" value="GOLGI-SPECIFIC BREFELDIN A-RESISTANCE GUANINE NUCLEOTIDE EXCHANGE FACTOR 1"/>
    <property type="match status" value="1"/>
</dbReference>
<dbReference type="CDD" id="cd00171">
    <property type="entry name" value="Sec7"/>
    <property type="match status" value="1"/>
</dbReference>
<feature type="region of interest" description="Disordered" evidence="2">
    <location>
        <begin position="1562"/>
        <end position="1582"/>
    </location>
</feature>
<evidence type="ECO:0000259" key="3">
    <source>
        <dbReference type="PROSITE" id="PS50190"/>
    </source>
</evidence>
<feature type="region of interest" description="Disordered" evidence="2">
    <location>
        <begin position="699"/>
        <end position="722"/>
    </location>
</feature>
<evidence type="ECO:0000256" key="1">
    <source>
        <dbReference type="ARBA" id="ARBA00004514"/>
    </source>
</evidence>
<organism evidence="4 5">
    <name type="scientific">Dunaliella salina</name>
    <name type="common">Green alga</name>
    <name type="synonym">Protococcus salinus</name>
    <dbReference type="NCBI Taxonomy" id="3046"/>
    <lineage>
        <taxon>Eukaryota</taxon>
        <taxon>Viridiplantae</taxon>
        <taxon>Chlorophyta</taxon>
        <taxon>core chlorophytes</taxon>
        <taxon>Chlorophyceae</taxon>
        <taxon>CS clade</taxon>
        <taxon>Chlamydomonadales</taxon>
        <taxon>Dunaliellaceae</taxon>
        <taxon>Dunaliella</taxon>
    </lineage>
</organism>
<dbReference type="Pfam" id="PF01369">
    <property type="entry name" value="Sec7"/>
    <property type="match status" value="1"/>
</dbReference>
<feature type="region of interest" description="Disordered" evidence="2">
    <location>
        <begin position="734"/>
        <end position="804"/>
    </location>
</feature>
<dbReference type="PANTHER" id="PTHR10663">
    <property type="entry name" value="GUANYL-NUCLEOTIDE EXCHANGE FACTOR"/>
    <property type="match status" value="1"/>
</dbReference>
<dbReference type="InterPro" id="IPR032691">
    <property type="entry name" value="Mon2/Sec7/BIG1-like_HUS"/>
</dbReference>
<keyword evidence="5" id="KW-1185">Reference proteome</keyword>
<proteinExistence type="predicted"/>
<gene>
    <name evidence="4" type="ORF">DUNSADRAFT_3125</name>
</gene>
<comment type="caution">
    <text evidence="4">The sequence shown here is derived from an EMBL/GenBank/DDBJ whole genome shotgun (WGS) entry which is preliminary data.</text>
</comment>
<evidence type="ECO:0000313" key="4">
    <source>
        <dbReference type="EMBL" id="KAF5842996.1"/>
    </source>
</evidence>
<dbReference type="Gene3D" id="1.10.1000.11">
    <property type="entry name" value="Arf Nucleotide-binding Site Opener,domain 2"/>
    <property type="match status" value="1"/>
</dbReference>
<accession>A0ABQ7H820</accession>
<protein>
    <recommendedName>
        <fullName evidence="3">SEC7 domain-containing protein</fullName>
    </recommendedName>
</protein>
<dbReference type="EMBL" id="MU069450">
    <property type="protein sequence ID" value="KAF5842996.1"/>
    <property type="molecule type" value="Genomic_DNA"/>
</dbReference>
<feature type="compositionally biased region" description="Polar residues" evidence="2">
    <location>
        <begin position="734"/>
        <end position="744"/>
    </location>
</feature>
<feature type="domain" description="SEC7" evidence="3">
    <location>
        <begin position="800"/>
        <end position="930"/>
    </location>
</feature>
<dbReference type="Pfam" id="PF12783">
    <property type="entry name" value="Sec7-like_HUS"/>
    <property type="match status" value="1"/>
</dbReference>
<dbReference type="Proteomes" id="UP000815325">
    <property type="component" value="Unassembled WGS sequence"/>
</dbReference>
<dbReference type="SUPFAM" id="SSF48425">
    <property type="entry name" value="Sec7 domain"/>
    <property type="match status" value="1"/>
</dbReference>
<name>A0ABQ7H820_DUNSA</name>